<comment type="caution">
    <text evidence="2">The sequence shown here is derived from an EMBL/GenBank/DDBJ whole genome shotgun (WGS) entry which is preliminary data.</text>
</comment>
<dbReference type="PANTHER" id="PTHR40375:SF2">
    <property type="entry name" value="SPORULATION-SPECIFIC PROTEIN 22"/>
    <property type="match status" value="1"/>
</dbReference>
<evidence type="ECO:0000256" key="1">
    <source>
        <dbReference type="ARBA" id="ARBA00023254"/>
    </source>
</evidence>
<accession>A0AAV5QFE9</accession>
<dbReference type="AlphaFoldDB" id="A0AAV5QFE9"/>
<proteinExistence type="predicted"/>
<evidence type="ECO:0000313" key="3">
    <source>
        <dbReference type="Proteomes" id="UP001360560"/>
    </source>
</evidence>
<dbReference type="GO" id="GO:0051321">
    <property type="term" value="P:meiotic cell cycle"/>
    <property type="evidence" value="ECO:0007669"/>
    <property type="project" value="UniProtKB-KW"/>
</dbReference>
<dbReference type="PANTHER" id="PTHR40375">
    <property type="entry name" value="SPORULATION-SPECIFIC PROTEIN 22"/>
    <property type="match status" value="1"/>
</dbReference>
<protein>
    <submittedName>
        <fullName evidence="2">Spo22 protein</fullName>
    </submittedName>
</protein>
<dbReference type="InterPro" id="IPR013940">
    <property type="entry name" value="Spo22/ZIP4/TEX11"/>
</dbReference>
<dbReference type="GeneID" id="90071326"/>
<dbReference type="Pfam" id="PF08631">
    <property type="entry name" value="SPO22"/>
    <property type="match status" value="1"/>
</dbReference>
<dbReference type="GO" id="GO:0090173">
    <property type="term" value="P:regulation of synaptonemal complex assembly"/>
    <property type="evidence" value="ECO:0007669"/>
    <property type="project" value="InterPro"/>
</dbReference>
<dbReference type="InterPro" id="IPR039057">
    <property type="entry name" value="Spo22/ZIP4"/>
</dbReference>
<reference evidence="2 3" key="1">
    <citation type="journal article" date="2023" name="Elife">
        <title>Identification of key yeast species and microbe-microbe interactions impacting larval growth of Drosophila in the wild.</title>
        <authorList>
            <person name="Mure A."/>
            <person name="Sugiura Y."/>
            <person name="Maeda R."/>
            <person name="Honda K."/>
            <person name="Sakurai N."/>
            <person name="Takahashi Y."/>
            <person name="Watada M."/>
            <person name="Katoh T."/>
            <person name="Gotoh A."/>
            <person name="Gotoh Y."/>
            <person name="Taniguchi I."/>
            <person name="Nakamura K."/>
            <person name="Hayashi T."/>
            <person name="Katayama T."/>
            <person name="Uemura T."/>
            <person name="Hattori Y."/>
        </authorList>
    </citation>
    <scope>NUCLEOTIDE SEQUENCE [LARGE SCALE GENOMIC DNA]</scope>
    <source>
        <strain evidence="2 3">SC-9</strain>
    </source>
</reference>
<dbReference type="EMBL" id="BTFZ01000001">
    <property type="protein sequence ID" value="GMM33347.1"/>
    <property type="molecule type" value="Genomic_DNA"/>
</dbReference>
<sequence length="920" mass="105015">MSAVKSTLKDIFKSKEKLTTESLAPLVNGLAILFPITETLERTIGKEDVSGLDDVFISSIEANSSNLWNAATICLKDCNPDLVEFMCEVKLLGSILLSIHQNLKESLDGKLRCLKCMIKVFSNCVDENKFTLARKAQIYADKYLTSLEKIVHDSDPQKTELESQRLDLLFTNVEMAIKDQDFKMANIYLSRCELEKKANISKPSSIIEFCRKIFNACVLLNDTVKESTQGEAGKVVNNNLEDQVIDFLKKAANFLSLEIKYEPIAIYKTVKFNILMLLVECYLRKGDNESLMKCESCISFLEMIYPDKAEPYILGINLLKKTKPIDLVLFQQIVMKMIMNVDMKNCFDFMLSTINDFSNSDVLNTLHCLDYLITNKLNQEEHSDNFELAVNTRIWITINKEYEVSVSTKAKDLQGFMNSVEKMLTKGLSKEACLGAIVLFWTTGKKELKKHCAEHAIEWLRLASHRLIIPNLDDFEDVCKIQRSLIKGYLELYQYDHAFETYQKMTDKEQKNPLTIYLIFQIFKAREDEGSLRKCIKLLADDDSNLSGTVLAACLAEFKNNVEIIVEGLMALIKHSEREVDSILVAVAIRCNLQLILSESVKTNELNIKKSYFKLLASLLQATYGYVCGYEKRTESQTSSNVEKAIEIYSAVEIEWLSSNLFNTARYCYDSKLFAEGSSLANFSQKFTILLLNRCDNLNHKEDLAVWQMKTMLLELLCDYELYKLDKKGEEDQSVDKITVEKIIGKSILLKEFITKRGYPLEICDSEHASTYENKEYGIGETFVSITKTSNCPKSTYKNILQSILNHEFERESISISFVSKLGRFIIGDFLESDNDLCASIANLIFSRIIAMKEKTYPEQELVWLATSFWNFGVSLIILGDLTNGSPWCDKAFQFAGLANERLEMQFRTLWPQLLKAGGR</sequence>
<dbReference type="Proteomes" id="UP001360560">
    <property type="component" value="Unassembled WGS sequence"/>
</dbReference>
<keyword evidence="1" id="KW-0469">Meiosis</keyword>
<name>A0AAV5QFE9_9ASCO</name>
<dbReference type="RefSeq" id="XP_064850347.1">
    <property type="nucleotide sequence ID" value="XM_064994275.1"/>
</dbReference>
<keyword evidence="3" id="KW-1185">Reference proteome</keyword>
<organism evidence="2 3">
    <name type="scientific">Saccharomycopsis crataegensis</name>
    <dbReference type="NCBI Taxonomy" id="43959"/>
    <lineage>
        <taxon>Eukaryota</taxon>
        <taxon>Fungi</taxon>
        <taxon>Dikarya</taxon>
        <taxon>Ascomycota</taxon>
        <taxon>Saccharomycotina</taxon>
        <taxon>Saccharomycetes</taxon>
        <taxon>Saccharomycopsidaceae</taxon>
        <taxon>Saccharomycopsis</taxon>
    </lineage>
</organism>
<gene>
    <name evidence="2" type="ORF">DASC09_006720</name>
</gene>
<evidence type="ECO:0000313" key="2">
    <source>
        <dbReference type="EMBL" id="GMM33347.1"/>
    </source>
</evidence>